<dbReference type="GO" id="GO:0005524">
    <property type="term" value="F:ATP binding"/>
    <property type="evidence" value="ECO:0007669"/>
    <property type="project" value="UniProtKB-UniRule"/>
</dbReference>
<dbReference type="InterPro" id="IPR000719">
    <property type="entry name" value="Prot_kinase_dom"/>
</dbReference>
<keyword evidence="2" id="KW-0808">Transferase</keyword>
<evidence type="ECO:0000259" key="8">
    <source>
        <dbReference type="PROSITE" id="PS50011"/>
    </source>
</evidence>
<feature type="compositionally biased region" description="Low complexity" evidence="7">
    <location>
        <begin position="126"/>
        <end position="139"/>
    </location>
</feature>
<gene>
    <name evidence="9" type="ORF">Ciccas_004677</name>
</gene>
<protein>
    <recommendedName>
        <fullName evidence="8">Protein kinase domain-containing protein</fullName>
    </recommendedName>
</protein>
<keyword evidence="10" id="KW-1185">Reference proteome</keyword>
<evidence type="ECO:0000256" key="1">
    <source>
        <dbReference type="ARBA" id="ARBA00022527"/>
    </source>
</evidence>
<dbReference type="PANTHER" id="PTHR24342:SF20">
    <property type="entry name" value="MYOSIN LIGHT CHAIN KINASE, SMOOTH MUSCLE"/>
    <property type="match status" value="1"/>
</dbReference>
<name>A0ABD2QAS5_9PLAT</name>
<dbReference type="SMART" id="SM00220">
    <property type="entry name" value="S_TKc"/>
    <property type="match status" value="1"/>
</dbReference>
<proteinExistence type="predicted"/>
<dbReference type="InterPro" id="IPR017441">
    <property type="entry name" value="Protein_kinase_ATP_BS"/>
</dbReference>
<evidence type="ECO:0000256" key="7">
    <source>
        <dbReference type="SAM" id="MobiDB-lite"/>
    </source>
</evidence>
<dbReference type="SUPFAM" id="SSF56112">
    <property type="entry name" value="Protein kinase-like (PK-like)"/>
    <property type="match status" value="1"/>
</dbReference>
<evidence type="ECO:0000256" key="5">
    <source>
        <dbReference type="ARBA" id="ARBA00022840"/>
    </source>
</evidence>
<dbReference type="GO" id="GO:0004674">
    <property type="term" value="F:protein serine/threonine kinase activity"/>
    <property type="evidence" value="ECO:0007669"/>
    <property type="project" value="UniProtKB-KW"/>
</dbReference>
<dbReference type="Gene3D" id="3.30.200.20">
    <property type="entry name" value="Phosphorylase Kinase, domain 1"/>
    <property type="match status" value="1"/>
</dbReference>
<dbReference type="Gene3D" id="1.10.510.10">
    <property type="entry name" value="Transferase(Phosphotransferase) domain 1"/>
    <property type="match status" value="1"/>
</dbReference>
<dbReference type="PROSITE" id="PS00107">
    <property type="entry name" value="PROTEIN_KINASE_ATP"/>
    <property type="match status" value="1"/>
</dbReference>
<feature type="region of interest" description="Disordered" evidence="7">
    <location>
        <begin position="126"/>
        <end position="147"/>
    </location>
</feature>
<dbReference type="AlphaFoldDB" id="A0ABD2QAS5"/>
<evidence type="ECO:0000256" key="3">
    <source>
        <dbReference type="ARBA" id="ARBA00022741"/>
    </source>
</evidence>
<dbReference type="Proteomes" id="UP001626550">
    <property type="component" value="Unassembled WGS sequence"/>
</dbReference>
<evidence type="ECO:0000256" key="2">
    <source>
        <dbReference type="ARBA" id="ARBA00022679"/>
    </source>
</evidence>
<evidence type="ECO:0000313" key="9">
    <source>
        <dbReference type="EMBL" id="KAL3316673.1"/>
    </source>
</evidence>
<dbReference type="InterPro" id="IPR008271">
    <property type="entry name" value="Ser/Thr_kinase_AS"/>
</dbReference>
<feature type="region of interest" description="Disordered" evidence="7">
    <location>
        <begin position="1"/>
        <end position="35"/>
    </location>
</feature>
<sequence length="699" mass="78722">MKLSDKIASFFGSKPKAPDSDSKSNGVQSAKKNLASFRGRKKCFSSITPMLKRKPIKQPTENNAPNSYIIIKPPASAPPTKNIPVSDTSAIHANRSVVSSPHLHMEIEDSSSCSNVSKLRDHFEKISQSSSNKSLSKKSTPIDCPPIRRPTLDMIGLREKSMGVDSVRGVNLELPVVQLEEDEQPVDDEEVESMPCDVIMLPLKPQVVQNTNHSSVESLVQIVELARRESIHAVEENEKPNSTVIVKVEEVEEVNQTVNQYFDSAIELEDKEESYNELREHEESEVLMRDPVTVDIQPKSNGISTLQRERFRNILAQQALKEDAEFDDAGAPIFINFKHNNGTLTESYDESENEYPLKLDIQMRDVKDDYTIFESLGNGKFGRVHRCKRADDVGVEEFAAKFVKTRKLQRHDNGQIMEVAVLCAIGRHPQIASIHAVYETSLDCCIVTELVTGGALYDRIYEDAELTEQLTVCFIRQMLLGLKHLEKCSVLHRDLKPENLMLVDKKHHRLKIIDFGFACFFDKSRPPRLLAGTPVYSAPETLNYDNQCFATDLWSVAVIAYEILSGITPFEVPQGGGDAERTLEQNEILNNISLVKYSFDDEGVADASVEAKSFISSVLVRKPENRPTVDMCLQHPWISMPEARLPKVQRTVSMVRRTPGAQSFRVSLAHSLTAQLFSFPMIHLFFFALKFKHNHLRVS</sequence>
<dbReference type="Pfam" id="PF00069">
    <property type="entry name" value="Pkinase"/>
    <property type="match status" value="1"/>
</dbReference>
<accession>A0ABD2QAS5</accession>
<keyword evidence="1" id="KW-0723">Serine/threonine-protein kinase</keyword>
<comment type="caution">
    <text evidence="9">The sequence shown here is derived from an EMBL/GenBank/DDBJ whole genome shotgun (WGS) entry which is preliminary data.</text>
</comment>
<dbReference type="EMBL" id="JBJKFK010000501">
    <property type="protein sequence ID" value="KAL3316673.1"/>
    <property type="molecule type" value="Genomic_DNA"/>
</dbReference>
<dbReference type="PROSITE" id="PS00108">
    <property type="entry name" value="PROTEIN_KINASE_ST"/>
    <property type="match status" value="1"/>
</dbReference>
<organism evidence="9 10">
    <name type="scientific">Cichlidogyrus casuarinus</name>
    <dbReference type="NCBI Taxonomy" id="1844966"/>
    <lineage>
        <taxon>Eukaryota</taxon>
        <taxon>Metazoa</taxon>
        <taxon>Spiralia</taxon>
        <taxon>Lophotrochozoa</taxon>
        <taxon>Platyhelminthes</taxon>
        <taxon>Monogenea</taxon>
        <taxon>Monopisthocotylea</taxon>
        <taxon>Dactylogyridea</taxon>
        <taxon>Ancyrocephalidae</taxon>
        <taxon>Cichlidogyrus</taxon>
    </lineage>
</organism>
<keyword evidence="4" id="KW-0418">Kinase</keyword>
<dbReference type="InterPro" id="IPR011009">
    <property type="entry name" value="Kinase-like_dom_sf"/>
</dbReference>
<keyword evidence="5 6" id="KW-0067">ATP-binding</keyword>
<evidence type="ECO:0000256" key="6">
    <source>
        <dbReference type="PROSITE-ProRule" id="PRU10141"/>
    </source>
</evidence>
<keyword evidence="3 6" id="KW-0547">Nucleotide-binding</keyword>
<evidence type="ECO:0000256" key="4">
    <source>
        <dbReference type="ARBA" id="ARBA00022777"/>
    </source>
</evidence>
<dbReference type="PANTHER" id="PTHR24342">
    <property type="entry name" value="SERINE/THREONINE-PROTEIN KINASE 17"/>
    <property type="match status" value="1"/>
</dbReference>
<feature type="domain" description="Protein kinase" evidence="8">
    <location>
        <begin position="370"/>
        <end position="638"/>
    </location>
</feature>
<dbReference type="PROSITE" id="PS50011">
    <property type="entry name" value="PROTEIN_KINASE_DOM"/>
    <property type="match status" value="1"/>
</dbReference>
<feature type="binding site" evidence="6">
    <location>
        <position position="401"/>
    </location>
    <ligand>
        <name>ATP</name>
        <dbReference type="ChEBI" id="CHEBI:30616"/>
    </ligand>
</feature>
<reference evidence="9 10" key="1">
    <citation type="submission" date="2024-11" db="EMBL/GenBank/DDBJ databases">
        <title>Adaptive evolution of stress response genes in parasites aligns with host niche diversity.</title>
        <authorList>
            <person name="Hahn C."/>
            <person name="Resl P."/>
        </authorList>
    </citation>
    <scope>NUCLEOTIDE SEQUENCE [LARGE SCALE GENOMIC DNA]</scope>
    <source>
        <strain evidence="9">EGGRZ-B1_66</strain>
        <tissue evidence="9">Body</tissue>
    </source>
</reference>
<evidence type="ECO:0000313" key="10">
    <source>
        <dbReference type="Proteomes" id="UP001626550"/>
    </source>
</evidence>